<reference evidence="2 3" key="1">
    <citation type="submission" date="2014-09" db="EMBL/GenBank/DDBJ databases">
        <authorList>
            <person name="Ellenberger Sabrina"/>
        </authorList>
    </citation>
    <scope>NUCLEOTIDE SEQUENCE [LARGE SCALE GENOMIC DNA]</scope>
    <source>
        <strain evidence="2 3">CBS 412.66</strain>
    </source>
</reference>
<dbReference type="EMBL" id="LN719301">
    <property type="protein sequence ID" value="CEP07473.1"/>
    <property type="molecule type" value="Genomic_DNA"/>
</dbReference>
<organism evidence="2 3">
    <name type="scientific">Parasitella parasitica</name>
    <dbReference type="NCBI Taxonomy" id="35722"/>
    <lineage>
        <taxon>Eukaryota</taxon>
        <taxon>Fungi</taxon>
        <taxon>Fungi incertae sedis</taxon>
        <taxon>Mucoromycota</taxon>
        <taxon>Mucoromycotina</taxon>
        <taxon>Mucoromycetes</taxon>
        <taxon>Mucorales</taxon>
        <taxon>Mucorineae</taxon>
        <taxon>Mucoraceae</taxon>
        <taxon>Parasitella</taxon>
    </lineage>
</organism>
<dbReference type="OrthoDB" id="2272101at2759"/>
<dbReference type="Proteomes" id="UP000054107">
    <property type="component" value="Unassembled WGS sequence"/>
</dbReference>
<evidence type="ECO:0000313" key="2">
    <source>
        <dbReference type="EMBL" id="CEP07473.1"/>
    </source>
</evidence>
<accession>A0A0B7MWI2</accession>
<name>A0A0B7MWI2_9FUNG</name>
<protein>
    <submittedName>
        <fullName evidence="2">Uncharacterized protein</fullName>
    </submittedName>
</protein>
<keyword evidence="3" id="KW-1185">Reference proteome</keyword>
<gene>
    <name evidence="2" type="primary">PARPA_00769.1 scaffold 1159</name>
</gene>
<feature type="compositionally biased region" description="Polar residues" evidence="1">
    <location>
        <begin position="327"/>
        <end position="338"/>
    </location>
</feature>
<evidence type="ECO:0000256" key="1">
    <source>
        <dbReference type="SAM" id="MobiDB-lite"/>
    </source>
</evidence>
<sequence>MTLDIGTAKTLKTKRNRKLPRRDIVDADFVVPTSNKAIEDLLLERAPSQHDRSILSELWGGNASKFDIGAMPSVSIGKPKRALHFDSSTRPKTYKDMLKETHKDDWKLDLSNLTFVPSIAKGKHIRSYHDSKPPITETLTETVYEGEKQNMDTNYPASMDDKLKIASSDDIVQIDCSDAGNPSDLDKDKHFQDNINTEIDIFDDITTKPDADYTSLLQNTNIIPKGDYSEHPIDQNKSSNNCSAAGQERASLFSVDDAANDSTHDRDVISDAIDNDLYGHSDDECMVDQSITEKLRQLPIVQNPENGDDRLNDLNETEIFNKPLSEVSQEPQMAETRTSISSSSEIVKDRQMVQKTRMAENDKLKQDLPIPLAQFIPSAKDNTNNTLLFDRIEDEYDDDKKADEQVYEQFQQIIKTPLLRHLLASETKNSRTISKKNTQGEKPPLLNLNSSVSNAEKYIKLKPKIFKKWQRNQKKHRILNILKGTTALNWIENGKDIPEKKDLGFVRKRQLHQRFDKPFVIKKFMKDCWIVEDY</sequence>
<dbReference type="STRING" id="35722.A0A0B7MWI2"/>
<feature type="region of interest" description="Disordered" evidence="1">
    <location>
        <begin position="327"/>
        <end position="348"/>
    </location>
</feature>
<proteinExistence type="predicted"/>
<dbReference type="AlphaFoldDB" id="A0A0B7MWI2"/>
<evidence type="ECO:0000313" key="3">
    <source>
        <dbReference type="Proteomes" id="UP000054107"/>
    </source>
</evidence>